<dbReference type="Pfam" id="PF01575">
    <property type="entry name" value="MaoC_dehydratas"/>
    <property type="match status" value="1"/>
</dbReference>
<dbReference type="eggNOG" id="ENOG502RDCF">
    <property type="taxonomic scope" value="Eukaryota"/>
</dbReference>
<name>U4LA52_PYROM</name>
<dbReference type="InterPro" id="IPR029069">
    <property type="entry name" value="HotDog_dom_sf"/>
</dbReference>
<reference evidence="3 4" key="1">
    <citation type="journal article" date="2013" name="PLoS Genet.">
        <title>The genome and development-dependent transcriptomes of Pyronema confluens: a window into fungal evolution.</title>
        <authorList>
            <person name="Traeger S."/>
            <person name="Altegoer F."/>
            <person name="Freitag M."/>
            <person name="Gabaldon T."/>
            <person name="Kempken F."/>
            <person name="Kumar A."/>
            <person name="Marcet-Houben M."/>
            <person name="Poggeler S."/>
            <person name="Stajich J.E."/>
            <person name="Nowrousian M."/>
        </authorList>
    </citation>
    <scope>NUCLEOTIDE SEQUENCE [LARGE SCALE GENOMIC DNA]</scope>
    <source>
        <strain evidence="4">CBS 100304</strain>
        <tissue evidence="3">Vegetative mycelium</tissue>
    </source>
</reference>
<dbReference type="Gene3D" id="3.10.129.10">
    <property type="entry name" value="Hotdog Thioesterase"/>
    <property type="match status" value="2"/>
</dbReference>
<dbReference type="InterPro" id="IPR054357">
    <property type="entry name" value="MFE-2_N"/>
</dbReference>
<feature type="domain" description="Peroxisomal multifunctional enzyme type 2-like N-terminal" evidence="2">
    <location>
        <begin position="18"/>
        <end position="155"/>
    </location>
</feature>
<gene>
    <name evidence="3" type="ORF">PCON_02858</name>
</gene>
<dbReference type="GO" id="GO:0006635">
    <property type="term" value="P:fatty acid beta-oxidation"/>
    <property type="evidence" value="ECO:0007669"/>
    <property type="project" value="TreeGrafter"/>
</dbReference>
<dbReference type="SUPFAM" id="SSF54637">
    <property type="entry name" value="Thioesterase/thiol ester dehydrase-isomerase"/>
    <property type="match status" value="2"/>
</dbReference>
<dbReference type="GO" id="GO:0004300">
    <property type="term" value="F:enoyl-CoA hydratase activity"/>
    <property type="evidence" value="ECO:0007669"/>
    <property type="project" value="TreeGrafter"/>
</dbReference>
<keyword evidence="4" id="KW-1185">Reference proteome</keyword>
<dbReference type="STRING" id="1076935.U4LA52"/>
<dbReference type="PANTHER" id="PTHR13078">
    <property type="entry name" value="PEROXISOMAL MULTIFUNCTIONAL ENZYME TYPE 2-RELATED"/>
    <property type="match status" value="1"/>
</dbReference>
<dbReference type="OrthoDB" id="60204at2759"/>
<evidence type="ECO:0000313" key="4">
    <source>
        <dbReference type="Proteomes" id="UP000018144"/>
    </source>
</evidence>
<organism evidence="3 4">
    <name type="scientific">Pyronema omphalodes (strain CBS 100304)</name>
    <name type="common">Pyronema confluens</name>
    <dbReference type="NCBI Taxonomy" id="1076935"/>
    <lineage>
        <taxon>Eukaryota</taxon>
        <taxon>Fungi</taxon>
        <taxon>Dikarya</taxon>
        <taxon>Ascomycota</taxon>
        <taxon>Pezizomycotina</taxon>
        <taxon>Pezizomycetes</taxon>
        <taxon>Pezizales</taxon>
        <taxon>Pyronemataceae</taxon>
        <taxon>Pyronema</taxon>
    </lineage>
</organism>
<dbReference type="Proteomes" id="UP000018144">
    <property type="component" value="Unassembled WGS sequence"/>
</dbReference>
<dbReference type="OMA" id="FKHTDQE"/>
<accession>U4LA52</accession>
<dbReference type="GO" id="GO:0005777">
    <property type="term" value="C:peroxisome"/>
    <property type="evidence" value="ECO:0007669"/>
    <property type="project" value="TreeGrafter"/>
</dbReference>
<feature type="domain" description="MaoC-like" evidence="1">
    <location>
        <begin position="172"/>
        <end position="283"/>
    </location>
</feature>
<dbReference type="AlphaFoldDB" id="U4LA52"/>
<dbReference type="InterPro" id="IPR002539">
    <property type="entry name" value="MaoC-like_dom"/>
</dbReference>
<evidence type="ECO:0000313" key="3">
    <source>
        <dbReference type="EMBL" id="CCX16262.1"/>
    </source>
</evidence>
<sequence>MAEAAGFEFPSIPVSWVKRDLLVFANSIGATKDELHFLYELHPSFTAFPTYPIILSFKHTDQEVVDFYARSSGGPSIPGVPKLDPRRIVDGQRQLTVIKPIPATSAGKTFELRGKVIGVYDKGRSGTVTEIQHELIDKSTGEVYTRILSSSFAVGQGGWGGPKGPKGVNYPPPERKPDAIFTYQTTEEQALLYRINGDYNPLHADPTIGTKMGFPGAILHGLCTWNVAARGVLRMLGNSEGERLKSFQARFAAPVMPGDKLVTEMWVTGAKEDGAEEVRFMTRVEGGKVVLSNGRALLTKVEKKAESKL</sequence>
<dbReference type="CDD" id="cd03448">
    <property type="entry name" value="HDE_HSD"/>
    <property type="match status" value="1"/>
</dbReference>
<dbReference type="EMBL" id="HF936373">
    <property type="protein sequence ID" value="CCX16262.1"/>
    <property type="molecule type" value="Genomic_DNA"/>
</dbReference>
<dbReference type="Pfam" id="PF22622">
    <property type="entry name" value="MFE-2_hydrat-2_N"/>
    <property type="match status" value="1"/>
</dbReference>
<dbReference type="GO" id="GO:0044594">
    <property type="term" value="F:17-beta-hydroxysteroid dehydrogenase (NAD+) activity"/>
    <property type="evidence" value="ECO:0007669"/>
    <property type="project" value="TreeGrafter"/>
</dbReference>
<dbReference type="GO" id="GO:0003857">
    <property type="term" value="F:(3S)-3-hydroxyacyl-CoA dehydrogenase (NAD+) activity"/>
    <property type="evidence" value="ECO:0007669"/>
    <property type="project" value="TreeGrafter"/>
</dbReference>
<evidence type="ECO:0000259" key="2">
    <source>
        <dbReference type="Pfam" id="PF22622"/>
    </source>
</evidence>
<protein>
    <submittedName>
        <fullName evidence="3">Similar to Probable enoyl-CoA hydratase 2 acc. no. Q54XZ0</fullName>
    </submittedName>
</protein>
<dbReference type="PANTHER" id="PTHR13078:SF57">
    <property type="entry name" value="DEHYDRATASE, PUTATIVE (AFU_ORTHOLOGUE AFUA_5G00640)-RELATED"/>
    <property type="match status" value="1"/>
</dbReference>
<proteinExistence type="predicted"/>
<evidence type="ECO:0000259" key="1">
    <source>
        <dbReference type="Pfam" id="PF01575"/>
    </source>
</evidence>